<gene>
    <name evidence="2" type="ORF">EYF80_028427</name>
</gene>
<dbReference type="AlphaFoldDB" id="A0A4Z2H7D7"/>
<evidence type="ECO:0000256" key="1">
    <source>
        <dbReference type="SAM" id="MobiDB-lite"/>
    </source>
</evidence>
<name>A0A4Z2H7D7_9TELE</name>
<evidence type="ECO:0000313" key="2">
    <source>
        <dbReference type="EMBL" id="TNN61410.1"/>
    </source>
</evidence>
<evidence type="ECO:0000313" key="3">
    <source>
        <dbReference type="Proteomes" id="UP000314294"/>
    </source>
</evidence>
<comment type="caution">
    <text evidence="2">The sequence shown here is derived from an EMBL/GenBank/DDBJ whole genome shotgun (WGS) entry which is preliminary data.</text>
</comment>
<dbReference type="Proteomes" id="UP000314294">
    <property type="component" value="Unassembled WGS sequence"/>
</dbReference>
<reference evidence="2 3" key="1">
    <citation type="submission" date="2019-03" db="EMBL/GenBank/DDBJ databases">
        <title>First draft genome of Liparis tanakae, snailfish: a comprehensive survey of snailfish specific genes.</title>
        <authorList>
            <person name="Kim W."/>
            <person name="Song I."/>
            <person name="Jeong J.-H."/>
            <person name="Kim D."/>
            <person name="Kim S."/>
            <person name="Ryu S."/>
            <person name="Song J.Y."/>
            <person name="Lee S.K."/>
        </authorList>
    </citation>
    <scope>NUCLEOTIDE SEQUENCE [LARGE SCALE GENOMIC DNA]</scope>
    <source>
        <tissue evidence="2">Muscle</tissue>
    </source>
</reference>
<feature type="region of interest" description="Disordered" evidence="1">
    <location>
        <begin position="1"/>
        <end position="28"/>
    </location>
</feature>
<protein>
    <submittedName>
        <fullName evidence="2">Uncharacterized protein</fullName>
    </submittedName>
</protein>
<dbReference type="EMBL" id="SRLO01000316">
    <property type="protein sequence ID" value="TNN61410.1"/>
    <property type="molecule type" value="Genomic_DNA"/>
</dbReference>
<organism evidence="2 3">
    <name type="scientific">Liparis tanakae</name>
    <name type="common">Tanaka's snailfish</name>
    <dbReference type="NCBI Taxonomy" id="230148"/>
    <lineage>
        <taxon>Eukaryota</taxon>
        <taxon>Metazoa</taxon>
        <taxon>Chordata</taxon>
        <taxon>Craniata</taxon>
        <taxon>Vertebrata</taxon>
        <taxon>Euteleostomi</taxon>
        <taxon>Actinopterygii</taxon>
        <taxon>Neopterygii</taxon>
        <taxon>Teleostei</taxon>
        <taxon>Neoteleostei</taxon>
        <taxon>Acanthomorphata</taxon>
        <taxon>Eupercaria</taxon>
        <taxon>Perciformes</taxon>
        <taxon>Cottioidei</taxon>
        <taxon>Cottales</taxon>
        <taxon>Liparidae</taxon>
        <taxon>Liparis</taxon>
    </lineage>
</organism>
<sequence length="88" mass="9470">MDPDERNGKRKIRGAKRNPRALRAAAAVGPSSRVTRIAAMVHLPPESRDLNRAIYGSRRLNSASEGPAISAGSRRSNVLLLLSGPGLW</sequence>
<feature type="compositionally biased region" description="Basic residues" evidence="1">
    <location>
        <begin position="8"/>
        <end position="20"/>
    </location>
</feature>
<proteinExistence type="predicted"/>
<keyword evidence="3" id="KW-1185">Reference proteome</keyword>
<accession>A0A4Z2H7D7</accession>